<comment type="caution">
    <text evidence="1">The sequence shown here is derived from an EMBL/GenBank/DDBJ whole genome shotgun (WGS) entry which is preliminary data.</text>
</comment>
<dbReference type="RefSeq" id="WP_283767028.1">
    <property type="nucleotide sequence ID" value="NZ_JAQOSO010000061.1"/>
</dbReference>
<gene>
    <name evidence="1" type="ORF">PMG25_11450</name>
</gene>
<organism evidence="1 2">
    <name type="scientific">Roseofilum capinflatum BLCC-M114</name>
    <dbReference type="NCBI Taxonomy" id="3022440"/>
    <lineage>
        <taxon>Bacteria</taxon>
        <taxon>Bacillati</taxon>
        <taxon>Cyanobacteriota</taxon>
        <taxon>Cyanophyceae</taxon>
        <taxon>Desertifilales</taxon>
        <taxon>Desertifilaceae</taxon>
        <taxon>Roseofilum</taxon>
        <taxon>Roseofilum capinflatum</taxon>
    </lineage>
</organism>
<protein>
    <submittedName>
        <fullName evidence="1">Uncharacterized protein</fullName>
    </submittedName>
</protein>
<name>A0ABT7B7W7_9CYAN</name>
<reference evidence="1 2" key="1">
    <citation type="submission" date="2023-01" db="EMBL/GenBank/DDBJ databases">
        <title>Novel diversity within Roseofilum (Cyanobacteria; Desertifilaceae) from marine benthic mats with descriptions of four novel species.</title>
        <authorList>
            <person name="Wang Y."/>
            <person name="Berthold D.E."/>
            <person name="Hu J."/>
            <person name="Lefler F.W."/>
            <person name="Laughinghouse H.D. IV."/>
        </authorList>
    </citation>
    <scope>NUCLEOTIDE SEQUENCE [LARGE SCALE GENOMIC DNA]</scope>
    <source>
        <strain evidence="1 2">BLCC-M114</strain>
    </source>
</reference>
<sequence length="1011" mass="113251">MGYVCIPTDLSDSGNDRYIESRPTIAPISEPELNERYCSLFAQLPLEDKHRNRLKRERGLSDEAIAAYGFKSFAPRKRVEASRFTPGVEESADGYRLAGLGGIALPIRSVSGNLTGYQIATEGSNRKRSGKYVYPRDCNALAGGGQLVNTALPIFTKSEVTAPSARVNIRSSGGSSVSFISLIADDGAIIAAYMVENPLHPYLAAIEIALKVGIGCLRLPSIPATGSLIRRVIESALDAQGDYFFDEYDSVVLDHNHTALDGVVPNIVYLCDGILKSYIAAYRHNIVCVGAVGGAFASYSGRFERELNAAYEGVRFVVLAPDGGDVLNHHVAIANRKTLELIESSGRSALVSWWGQKTKADDDIDEIPGDTKIEIISIEQFKALHSDELISKVYGALSDDSGHLINKPGIYKVSALPNFPHQAIPEAPTLFPEGGRIEAIRSVIEGGFNAALDSSWMGTGKSHTINAIQRSDFERRFDKILWVANDPISEEWGWQGYRARDAGRYRTPTGRITRSNNSRNTVVSESNCQRFDDYDRLLKANLTPTYNDICNTCPFNESCANTPGQFLHDRAITMAQDRIRIAPQAIHPGLLSDKRVLALVDDCEPFIIQRTISRKILIDTIRRNDPLRDNFPQLKEYLLRLFNLSMEATKSKRALHFDEIINRLGILDTSFTSFSQLMAYDYIDIQQSVNSNLPTIPFWVPDFLEAINDGYIHFEKGNFTFFKRNRAFIEFCNRENVAVIFFDGTAKLDYIKRWLGHDRIAHIQQEPTEGADLEINQYIGFGACGYTRSPKQIKRLEKLLSGREDIPRIDIKASEIKSDLMEVWRGGSRGSNVFAEQFELDLVGAPRKNLVAMYAEFKLLFGRSVSVEDVELAIYPLSDKNGCKRISVTKESTDKEFARFYYNDTITAIRQAIERLRASRRRGDRLRCNFISDFPLPFPVNVIEGTVKIRRSAVEESEFSLERVRAVIALFKRQGTVVTCNGVAAHLGLAPHQFRYRLRCLNLDWKSVKNS</sequence>
<evidence type="ECO:0000313" key="1">
    <source>
        <dbReference type="EMBL" id="MDJ1174709.1"/>
    </source>
</evidence>
<dbReference type="EMBL" id="JAQOSO010000061">
    <property type="protein sequence ID" value="MDJ1174709.1"/>
    <property type="molecule type" value="Genomic_DNA"/>
</dbReference>
<evidence type="ECO:0000313" key="2">
    <source>
        <dbReference type="Proteomes" id="UP001235849"/>
    </source>
</evidence>
<accession>A0ABT7B7W7</accession>
<proteinExistence type="predicted"/>
<keyword evidence="2" id="KW-1185">Reference proteome</keyword>
<dbReference type="Proteomes" id="UP001235849">
    <property type="component" value="Unassembled WGS sequence"/>
</dbReference>